<dbReference type="EMBL" id="MSIF01000005">
    <property type="protein sequence ID" value="OLF11141.1"/>
    <property type="molecule type" value="Genomic_DNA"/>
</dbReference>
<evidence type="ECO:0000313" key="1">
    <source>
        <dbReference type="EMBL" id="OLF11141.1"/>
    </source>
</evidence>
<dbReference type="OrthoDB" id="3686984at2"/>
<comment type="caution">
    <text evidence="1">The sequence shown here is derived from an EMBL/GenBank/DDBJ whole genome shotgun (WGS) entry which is preliminary data.</text>
</comment>
<dbReference type="Proteomes" id="UP000185696">
    <property type="component" value="Unassembled WGS sequence"/>
</dbReference>
<keyword evidence="2" id="KW-1185">Reference proteome</keyword>
<dbReference type="AlphaFoldDB" id="A0A7Z0WNT8"/>
<proteinExistence type="predicted"/>
<accession>A0A7Z0WNT8</accession>
<gene>
    <name evidence="1" type="ORF">BLA60_14230</name>
</gene>
<protein>
    <submittedName>
        <fullName evidence="1">Uncharacterized protein</fullName>
    </submittedName>
</protein>
<sequence>MNGSARYLAVLDSLREFFRDCPMNSEMSSIQLTADGHPQVIVRLRATDPALIAAGIVEWRRTLARGNTWAWRTPCGTEIHVATTGHAPEDTEVPITVVAGPVPNDCGLDHDLEPGRPDELGDDTLYQWLGNEIATTWPFGPLPHGATT</sequence>
<organism evidence="1 2">
    <name type="scientific">Actinophytocola xinjiangensis</name>
    <dbReference type="NCBI Taxonomy" id="485602"/>
    <lineage>
        <taxon>Bacteria</taxon>
        <taxon>Bacillati</taxon>
        <taxon>Actinomycetota</taxon>
        <taxon>Actinomycetes</taxon>
        <taxon>Pseudonocardiales</taxon>
        <taxon>Pseudonocardiaceae</taxon>
    </lineage>
</organism>
<dbReference type="RefSeq" id="WP_075133302.1">
    <property type="nucleotide sequence ID" value="NZ_MSIF01000005.1"/>
</dbReference>
<reference evidence="1 2" key="1">
    <citation type="submission" date="2016-12" db="EMBL/GenBank/DDBJ databases">
        <title>The draft genome sequence of Actinophytocola xinjiangensis.</title>
        <authorList>
            <person name="Wang W."/>
            <person name="Yuan L."/>
        </authorList>
    </citation>
    <scope>NUCLEOTIDE SEQUENCE [LARGE SCALE GENOMIC DNA]</scope>
    <source>
        <strain evidence="1 2">CGMCC 4.4663</strain>
    </source>
</reference>
<name>A0A7Z0WNT8_9PSEU</name>
<evidence type="ECO:0000313" key="2">
    <source>
        <dbReference type="Proteomes" id="UP000185696"/>
    </source>
</evidence>